<gene>
    <name evidence="2" type="ORF">ACN38_g659</name>
</gene>
<feature type="compositionally biased region" description="Polar residues" evidence="1">
    <location>
        <begin position="49"/>
        <end position="59"/>
    </location>
</feature>
<proteinExistence type="predicted"/>
<evidence type="ECO:0000256" key="1">
    <source>
        <dbReference type="SAM" id="MobiDB-lite"/>
    </source>
</evidence>
<organism evidence="2 3">
    <name type="scientific">Penicillium nordicum</name>
    <dbReference type="NCBI Taxonomy" id="229535"/>
    <lineage>
        <taxon>Eukaryota</taxon>
        <taxon>Fungi</taxon>
        <taxon>Dikarya</taxon>
        <taxon>Ascomycota</taxon>
        <taxon>Pezizomycotina</taxon>
        <taxon>Eurotiomycetes</taxon>
        <taxon>Eurotiomycetidae</taxon>
        <taxon>Eurotiales</taxon>
        <taxon>Aspergillaceae</taxon>
        <taxon>Penicillium</taxon>
    </lineage>
</organism>
<reference evidence="2 3" key="1">
    <citation type="submission" date="2015-08" db="EMBL/GenBank/DDBJ databases">
        <title>Genome sequencing of Penicillium nordicum.</title>
        <authorList>
            <person name="Nguyen H.D."/>
            <person name="Seifert K.A."/>
        </authorList>
    </citation>
    <scope>NUCLEOTIDE SEQUENCE [LARGE SCALE GENOMIC DNA]</scope>
    <source>
        <strain evidence="2 3">DAOMC 185683</strain>
    </source>
</reference>
<protein>
    <submittedName>
        <fullName evidence="2">Uncharacterized protein</fullName>
    </submittedName>
</protein>
<dbReference type="AlphaFoldDB" id="A0A0M9WKL0"/>
<dbReference type="Proteomes" id="UP000037696">
    <property type="component" value="Unassembled WGS sequence"/>
</dbReference>
<keyword evidence="3" id="KW-1185">Reference proteome</keyword>
<sequence>MRRHNCYLPNGKYLNRFYLEWKMRGNRKKKKERKKFTGPEEAEYPPGQSYGTQPANPAQKSRPPEQQAATPGTDQND</sequence>
<feature type="compositionally biased region" description="Polar residues" evidence="1">
    <location>
        <begin position="67"/>
        <end position="77"/>
    </location>
</feature>
<evidence type="ECO:0000313" key="3">
    <source>
        <dbReference type="Proteomes" id="UP000037696"/>
    </source>
</evidence>
<evidence type="ECO:0000313" key="2">
    <source>
        <dbReference type="EMBL" id="KOS48465.1"/>
    </source>
</evidence>
<dbReference type="EMBL" id="LHQQ01000005">
    <property type="protein sequence ID" value="KOS48465.1"/>
    <property type="molecule type" value="Genomic_DNA"/>
</dbReference>
<feature type="region of interest" description="Disordered" evidence="1">
    <location>
        <begin position="23"/>
        <end position="77"/>
    </location>
</feature>
<accession>A0A0M9WKL0</accession>
<comment type="caution">
    <text evidence="2">The sequence shown here is derived from an EMBL/GenBank/DDBJ whole genome shotgun (WGS) entry which is preliminary data.</text>
</comment>
<feature type="compositionally biased region" description="Basic residues" evidence="1">
    <location>
        <begin position="24"/>
        <end position="36"/>
    </location>
</feature>
<name>A0A0M9WKL0_9EURO</name>